<dbReference type="InterPro" id="IPR009003">
    <property type="entry name" value="Peptidase_S1_PA"/>
</dbReference>
<dbReference type="Proteomes" id="UP000250918">
    <property type="component" value="Unassembled WGS sequence"/>
</dbReference>
<dbReference type="EMBL" id="PQAP01000081">
    <property type="protein sequence ID" value="PWB72547.1"/>
    <property type="molecule type" value="Genomic_DNA"/>
</dbReference>
<name>A0A855X7J1_9BACT</name>
<protein>
    <recommendedName>
        <fullName evidence="3">Serine protease</fullName>
    </recommendedName>
</protein>
<sequence length="345" mass="35882">MKNARLTLVTVALAVILVGIMGLVWTGCNRSVDTTNSSVTTLQPSQQLEQSLEAAMAVQDRHTDELLAISGVVGTGTGLGPDGNPVIKVFVNGTTNGVAKIADKLEGIPVEVEETGPVTALSLTARYRPVPIGVSVGNNLECAAGTIGCVIYKSNQKYILSNNHVLARENKAAIGEDIVQPGRYDTKCADNLATDKVADLSDFEPIKFDGTNNYIDAAIALYSTTDVTCATLAGFYGYPGTTIVNPAVSLAIKKVGRTTELTTGTISSINVTVNVGYSTGTAKFVGCFMTTKKFTKAGDSGSLVVTNSTANSPVGLLFAGTNLGQAICCPITPVLSRFGATICTQ</sequence>
<dbReference type="AlphaFoldDB" id="A0A855X7J1"/>
<evidence type="ECO:0008006" key="3">
    <source>
        <dbReference type="Google" id="ProtNLM"/>
    </source>
</evidence>
<dbReference type="SUPFAM" id="SSF50494">
    <property type="entry name" value="Trypsin-like serine proteases"/>
    <property type="match status" value="1"/>
</dbReference>
<accession>A0A855X7J1</accession>
<proteinExistence type="predicted"/>
<organism evidence="1 2">
    <name type="scientific">candidate division GN15 bacterium</name>
    <dbReference type="NCBI Taxonomy" id="2072418"/>
    <lineage>
        <taxon>Bacteria</taxon>
        <taxon>candidate division GN15</taxon>
    </lineage>
</organism>
<reference evidence="1 2" key="1">
    <citation type="journal article" date="2018" name="ISME J.">
        <title>A methanotrophic archaeon couples anaerobic oxidation of methane to Fe(III) reduction.</title>
        <authorList>
            <person name="Cai C."/>
            <person name="Leu A.O."/>
            <person name="Xie G.J."/>
            <person name="Guo J."/>
            <person name="Feng Y."/>
            <person name="Zhao J.X."/>
            <person name="Tyson G.W."/>
            <person name="Yuan Z."/>
            <person name="Hu S."/>
        </authorList>
    </citation>
    <scope>NUCLEOTIDE SEQUENCE [LARGE SCALE GENOMIC DNA]</scope>
    <source>
        <strain evidence="1">FeB_12</strain>
    </source>
</reference>
<gene>
    <name evidence="1" type="ORF">C3F09_06495</name>
</gene>
<evidence type="ECO:0000313" key="2">
    <source>
        <dbReference type="Proteomes" id="UP000250918"/>
    </source>
</evidence>
<dbReference type="PROSITE" id="PS51257">
    <property type="entry name" value="PROKAR_LIPOPROTEIN"/>
    <property type="match status" value="1"/>
</dbReference>
<evidence type="ECO:0000313" key="1">
    <source>
        <dbReference type="EMBL" id="PWB72547.1"/>
    </source>
</evidence>
<comment type="caution">
    <text evidence="1">The sequence shown here is derived from an EMBL/GenBank/DDBJ whole genome shotgun (WGS) entry which is preliminary data.</text>
</comment>
<dbReference type="InterPro" id="IPR043504">
    <property type="entry name" value="Peptidase_S1_PA_chymotrypsin"/>
</dbReference>
<dbReference type="Gene3D" id="2.40.10.10">
    <property type="entry name" value="Trypsin-like serine proteases"/>
    <property type="match status" value="1"/>
</dbReference>